<evidence type="ECO:0000313" key="1">
    <source>
        <dbReference type="EMBL" id="KAL3649524.1"/>
    </source>
</evidence>
<protein>
    <submittedName>
        <fullName evidence="1">Uncharacterized protein</fullName>
    </submittedName>
</protein>
<accession>A0ABD3E8T5</accession>
<proteinExistence type="predicted"/>
<reference evidence="2" key="1">
    <citation type="journal article" date="2024" name="IScience">
        <title>Strigolactones Initiate the Formation of Haustorium-like Structures in Castilleja.</title>
        <authorList>
            <person name="Buerger M."/>
            <person name="Peterson D."/>
            <person name="Chory J."/>
        </authorList>
    </citation>
    <scope>NUCLEOTIDE SEQUENCE [LARGE SCALE GENOMIC DNA]</scope>
</reference>
<dbReference type="AlphaFoldDB" id="A0ABD3E8T5"/>
<dbReference type="Proteomes" id="UP001632038">
    <property type="component" value="Unassembled WGS sequence"/>
</dbReference>
<evidence type="ECO:0000313" key="2">
    <source>
        <dbReference type="Proteomes" id="UP001632038"/>
    </source>
</evidence>
<gene>
    <name evidence="1" type="ORF">CASFOL_005927</name>
</gene>
<name>A0ABD3E8T5_9LAMI</name>
<dbReference type="EMBL" id="JAVIJP010000007">
    <property type="protein sequence ID" value="KAL3649524.1"/>
    <property type="molecule type" value="Genomic_DNA"/>
</dbReference>
<sequence length="49" mass="5510">MSWSAPYNPSAFFPEEAKLTSTLFSIGCVDYNGQIADKRRQVDGVNERL</sequence>
<organism evidence="1 2">
    <name type="scientific">Castilleja foliolosa</name>
    <dbReference type="NCBI Taxonomy" id="1961234"/>
    <lineage>
        <taxon>Eukaryota</taxon>
        <taxon>Viridiplantae</taxon>
        <taxon>Streptophyta</taxon>
        <taxon>Embryophyta</taxon>
        <taxon>Tracheophyta</taxon>
        <taxon>Spermatophyta</taxon>
        <taxon>Magnoliopsida</taxon>
        <taxon>eudicotyledons</taxon>
        <taxon>Gunneridae</taxon>
        <taxon>Pentapetalae</taxon>
        <taxon>asterids</taxon>
        <taxon>lamiids</taxon>
        <taxon>Lamiales</taxon>
        <taxon>Orobanchaceae</taxon>
        <taxon>Pedicularideae</taxon>
        <taxon>Castillejinae</taxon>
        <taxon>Castilleja</taxon>
    </lineage>
</organism>
<keyword evidence="2" id="KW-1185">Reference proteome</keyword>
<comment type="caution">
    <text evidence="1">The sequence shown here is derived from an EMBL/GenBank/DDBJ whole genome shotgun (WGS) entry which is preliminary data.</text>
</comment>